<feature type="non-terminal residue" evidence="2">
    <location>
        <position position="69"/>
    </location>
</feature>
<accession>A0AA38C278</accession>
<proteinExistence type="predicted"/>
<feature type="region of interest" description="Disordered" evidence="1">
    <location>
        <begin position="44"/>
        <end position="69"/>
    </location>
</feature>
<dbReference type="EMBL" id="JAHRHJ020002287">
    <property type="protein sequence ID" value="KAH9292790.1"/>
    <property type="molecule type" value="Genomic_DNA"/>
</dbReference>
<name>A0AA38C278_TAXCH</name>
<reference evidence="2 3" key="1">
    <citation type="journal article" date="2021" name="Nat. Plants">
        <title>The Taxus genome provides insights into paclitaxel biosynthesis.</title>
        <authorList>
            <person name="Xiong X."/>
            <person name="Gou J."/>
            <person name="Liao Q."/>
            <person name="Li Y."/>
            <person name="Zhou Q."/>
            <person name="Bi G."/>
            <person name="Li C."/>
            <person name="Du R."/>
            <person name="Wang X."/>
            <person name="Sun T."/>
            <person name="Guo L."/>
            <person name="Liang H."/>
            <person name="Lu P."/>
            <person name="Wu Y."/>
            <person name="Zhang Z."/>
            <person name="Ro D.K."/>
            <person name="Shang Y."/>
            <person name="Huang S."/>
            <person name="Yan J."/>
        </authorList>
    </citation>
    <scope>NUCLEOTIDE SEQUENCE [LARGE SCALE GENOMIC DNA]</scope>
    <source>
        <strain evidence="2">Ta-2019</strain>
    </source>
</reference>
<protein>
    <submittedName>
        <fullName evidence="2">Uncharacterized protein</fullName>
    </submittedName>
</protein>
<sequence>LRHVVPFQDELGSNLQAFRRLHLGFKAGVPDRRRQDPMNHCTYQMEEESDDWSSKRLKASKSKIKKPAT</sequence>
<dbReference type="AlphaFoldDB" id="A0AA38C278"/>
<feature type="compositionally biased region" description="Basic residues" evidence="1">
    <location>
        <begin position="55"/>
        <end position="69"/>
    </location>
</feature>
<evidence type="ECO:0000256" key="1">
    <source>
        <dbReference type="SAM" id="MobiDB-lite"/>
    </source>
</evidence>
<comment type="caution">
    <text evidence="2">The sequence shown here is derived from an EMBL/GenBank/DDBJ whole genome shotgun (WGS) entry which is preliminary data.</text>
</comment>
<dbReference type="Proteomes" id="UP000824469">
    <property type="component" value="Unassembled WGS sequence"/>
</dbReference>
<gene>
    <name evidence="2" type="ORF">KI387_042024</name>
</gene>
<feature type="non-terminal residue" evidence="2">
    <location>
        <position position="1"/>
    </location>
</feature>
<organism evidence="2 3">
    <name type="scientific">Taxus chinensis</name>
    <name type="common">Chinese yew</name>
    <name type="synonym">Taxus wallichiana var. chinensis</name>
    <dbReference type="NCBI Taxonomy" id="29808"/>
    <lineage>
        <taxon>Eukaryota</taxon>
        <taxon>Viridiplantae</taxon>
        <taxon>Streptophyta</taxon>
        <taxon>Embryophyta</taxon>
        <taxon>Tracheophyta</taxon>
        <taxon>Spermatophyta</taxon>
        <taxon>Pinopsida</taxon>
        <taxon>Pinidae</taxon>
        <taxon>Conifers II</taxon>
        <taxon>Cupressales</taxon>
        <taxon>Taxaceae</taxon>
        <taxon>Taxus</taxon>
    </lineage>
</organism>
<keyword evidence="3" id="KW-1185">Reference proteome</keyword>
<evidence type="ECO:0000313" key="2">
    <source>
        <dbReference type="EMBL" id="KAH9292790.1"/>
    </source>
</evidence>
<evidence type="ECO:0000313" key="3">
    <source>
        <dbReference type="Proteomes" id="UP000824469"/>
    </source>
</evidence>